<keyword evidence="1" id="KW-0479">Metal-binding</keyword>
<gene>
    <name evidence="3" type="ORF">MNOR_LOCUS10561</name>
</gene>
<proteinExistence type="predicted"/>
<dbReference type="AlphaFoldDB" id="A0AAV2QCJ4"/>
<evidence type="ECO:0000256" key="1">
    <source>
        <dbReference type="PROSITE-ProRule" id="PRU00042"/>
    </source>
</evidence>
<dbReference type="PANTHER" id="PTHR33936">
    <property type="entry name" value="PROTEIN CBG17840"/>
    <property type="match status" value="1"/>
</dbReference>
<organism evidence="3 4">
    <name type="scientific">Meganyctiphanes norvegica</name>
    <name type="common">Northern krill</name>
    <name type="synonym">Thysanopoda norvegica</name>
    <dbReference type="NCBI Taxonomy" id="48144"/>
    <lineage>
        <taxon>Eukaryota</taxon>
        <taxon>Metazoa</taxon>
        <taxon>Ecdysozoa</taxon>
        <taxon>Arthropoda</taxon>
        <taxon>Crustacea</taxon>
        <taxon>Multicrustacea</taxon>
        <taxon>Malacostraca</taxon>
        <taxon>Eumalacostraca</taxon>
        <taxon>Eucarida</taxon>
        <taxon>Euphausiacea</taxon>
        <taxon>Euphausiidae</taxon>
        <taxon>Meganyctiphanes</taxon>
    </lineage>
</organism>
<dbReference type="GO" id="GO:0008270">
    <property type="term" value="F:zinc ion binding"/>
    <property type="evidence" value="ECO:0007669"/>
    <property type="project" value="UniProtKB-KW"/>
</dbReference>
<keyword evidence="4" id="KW-1185">Reference proteome</keyword>
<reference evidence="3 4" key="1">
    <citation type="submission" date="2024-05" db="EMBL/GenBank/DDBJ databases">
        <authorList>
            <person name="Wallberg A."/>
        </authorList>
    </citation>
    <scope>NUCLEOTIDE SEQUENCE [LARGE SCALE GENOMIC DNA]</scope>
</reference>
<evidence type="ECO:0000313" key="4">
    <source>
        <dbReference type="Proteomes" id="UP001497623"/>
    </source>
</evidence>
<keyword evidence="1" id="KW-0863">Zinc-finger</keyword>
<protein>
    <recommendedName>
        <fullName evidence="2">C2H2-type domain-containing protein</fullName>
    </recommendedName>
</protein>
<dbReference type="PROSITE" id="PS00028">
    <property type="entry name" value="ZINC_FINGER_C2H2_1"/>
    <property type="match status" value="2"/>
</dbReference>
<name>A0AAV2QCJ4_MEGNR</name>
<dbReference type="InterPro" id="IPR052797">
    <property type="entry name" value="RegFact_GeneExpr_CellDeath"/>
</dbReference>
<dbReference type="EMBL" id="CAXKWB010005375">
    <property type="protein sequence ID" value="CAL4078084.1"/>
    <property type="molecule type" value="Genomic_DNA"/>
</dbReference>
<dbReference type="Proteomes" id="UP001497623">
    <property type="component" value="Unassembled WGS sequence"/>
</dbReference>
<dbReference type="InterPro" id="IPR048324">
    <property type="entry name" value="ZSWIM1-3_RNaseH-like"/>
</dbReference>
<dbReference type="Gene3D" id="3.30.160.60">
    <property type="entry name" value="Classic Zinc Finger"/>
    <property type="match status" value="1"/>
</dbReference>
<dbReference type="Pfam" id="PF21056">
    <property type="entry name" value="ZSWIM1-3_RNaseH-like"/>
    <property type="match status" value="2"/>
</dbReference>
<dbReference type="InterPro" id="IPR013087">
    <property type="entry name" value="Znf_C2H2_type"/>
</dbReference>
<evidence type="ECO:0000313" key="3">
    <source>
        <dbReference type="EMBL" id="CAL4078084.1"/>
    </source>
</evidence>
<feature type="domain" description="C2H2-type" evidence="2">
    <location>
        <begin position="709"/>
        <end position="739"/>
    </location>
</feature>
<dbReference type="PROSITE" id="PS50157">
    <property type="entry name" value="ZINC_FINGER_C2H2_2"/>
    <property type="match status" value="2"/>
</dbReference>
<feature type="domain" description="C2H2-type" evidence="2">
    <location>
        <begin position="96"/>
        <end position="126"/>
    </location>
</feature>
<dbReference type="PANTHER" id="PTHR33936:SF25">
    <property type="entry name" value="C2H2-TYPE DOMAIN-CONTAINING PROTEIN"/>
    <property type="match status" value="1"/>
</dbReference>
<dbReference type="SMART" id="SM00355">
    <property type="entry name" value="ZnF_C2H2"/>
    <property type="match status" value="4"/>
</dbReference>
<sequence>MTMFAIDSETCIPNIQIYPQHLEEERDICIIIGDADSSQASEKQGVGCLQSETNYKEIKKEQLNICDYNTILNNIPRNIKEFQIPLKSKKQLKNVFTCSLCGDPFSNISSVKRHQKNCGKESLRKKMICFHPTCKRRYHKMIELLHHIERVHDDMKLEISEHAFKNLEEFNSWREMEEVTTHAKYTRQGGKNKNSSGTHYSYVCQNSGTDRGKRLTNRKHKKGKVKIGAICPARLLVQESNNGSINVRYIATHNHSVSIQNTQYQSLPKSVINFITNQLALGISEKIIRNDLIAGIRDQLIFELDGTPVIRKQIVTERYIKQLGLKNNVTARLSREDAEAIDILVHKLDISPYSPILTYKPQDRSLIIGAAELDHLPHSKDLFAIGLQTMEQRDILQKSATRVLCVDTTHCQKTYEFDLFSLIIPDEYGKGFPIAYFVTNYRDEVTLRYLFSSLKKHFTGLVIDAVITDDSLRGLNSYKALLVCFRKAKHLLCQTFIQRNWKYRLKSMVKGNIRLQNEIQTYLDELLQETNIQKFKKLCEDLFNNYCSLTFIKEYMCNKYLNKAELWAKCYRVNFSTSNTDSIPNCRILNGKLKAYFKDQTPNRRVSGLVSFLVNFWCSDSIEPSGNEVTQYLVEERDDVCIILDDAGGSLVSNQQGFSSLQIYKNYKVTENVPVNTCDYNKFSENIAKSKKDNQITLKSNNILMKKPLTCGTCGDPFSNMSSVKRHQKNCGKESLRKKMICFHPTCKRKYHKMIELLHHIERAHDDMKLETSEHDFKNFEEFNSWRTMEEVTTHAKYTRQGGKTKNRSKTHYSYVCQNSGTDRGKRLTNRKHKKGKVKTGAVCPARILVQESNNGSINVRYIATHNHSVSIQNTQYQSLPKSVINFITNQLALGFSEKNIHKDLVEGIMDESIFDLDGTPVIRKQIVTERYIKQLGIKNHVTAQLSREDAEAINFLIHKLDSSPYNPILTYKPQGRSLIIGAEELDRLPHSKDLFAIGIQTKEQRDILQKSDARVLCVDTTHCRKPYEFDLISIIIPDEYGKGYPVAYFVTNYRDEITLRYLFSSLKQHFSGLAIDVVITDDSLRGLNSYKAFSVGFGKPKHFLCHTLIQRNWKYRLKSVVKGNVRLQNEIQTYLDEMLQETNIQNFQKICNKLSSNYCSLTFIKEYMCKKYFNRAELWAKCYRVDFHTINTDSIPICKILNGKLKAYFKDQSPYSRVSDLVSLLINFWCSDSFEVRMENKLSEKV</sequence>
<evidence type="ECO:0000259" key="2">
    <source>
        <dbReference type="PROSITE" id="PS50157"/>
    </source>
</evidence>
<accession>A0AAV2QCJ4</accession>
<comment type="caution">
    <text evidence="3">The sequence shown here is derived from an EMBL/GenBank/DDBJ whole genome shotgun (WGS) entry which is preliminary data.</text>
</comment>
<keyword evidence="1" id="KW-0862">Zinc</keyword>